<proteinExistence type="predicted"/>
<dbReference type="NCBIfam" id="TIGR01662">
    <property type="entry name" value="HAD-SF-IIIA"/>
    <property type="match status" value="1"/>
</dbReference>
<dbReference type="InterPro" id="IPR023214">
    <property type="entry name" value="HAD_sf"/>
</dbReference>
<dbReference type="GO" id="GO:0008962">
    <property type="term" value="F:phosphatidylglycerophosphatase activity"/>
    <property type="evidence" value="ECO:0007669"/>
    <property type="project" value="InterPro"/>
</dbReference>
<dbReference type="NCBIfam" id="TIGR01668">
    <property type="entry name" value="YqeG_hyp_ppase"/>
    <property type="match status" value="1"/>
</dbReference>
<evidence type="ECO:0000313" key="1">
    <source>
        <dbReference type="EMBL" id="MCC2124920.1"/>
    </source>
</evidence>
<dbReference type="InterPro" id="IPR036412">
    <property type="entry name" value="HAD-like_sf"/>
</dbReference>
<dbReference type="AlphaFoldDB" id="A0AAE3A860"/>
<comment type="caution">
    <text evidence="1">The sequence shown here is derived from an EMBL/GenBank/DDBJ whole genome shotgun (WGS) entry which is preliminary data.</text>
</comment>
<dbReference type="InterPro" id="IPR006439">
    <property type="entry name" value="HAD-SF_hydro_IA"/>
</dbReference>
<dbReference type="NCBIfam" id="TIGR01549">
    <property type="entry name" value="HAD-SF-IA-v1"/>
    <property type="match status" value="1"/>
</dbReference>
<organism evidence="1 2">
    <name type="scientific">Hominiventricola filiformis</name>
    <dbReference type="NCBI Taxonomy" id="2885352"/>
    <lineage>
        <taxon>Bacteria</taxon>
        <taxon>Bacillati</taxon>
        <taxon>Bacillota</taxon>
        <taxon>Clostridia</taxon>
        <taxon>Lachnospirales</taxon>
        <taxon>Lachnospiraceae</taxon>
        <taxon>Hominiventricola</taxon>
    </lineage>
</organism>
<keyword evidence="2" id="KW-1185">Reference proteome</keyword>
<dbReference type="EMBL" id="JAJEPS010000001">
    <property type="protein sequence ID" value="MCC2124920.1"/>
    <property type="molecule type" value="Genomic_DNA"/>
</dbReference>
<dbReference type="PANTHER" id="PTHR19288">
    <property type="entry name" value="4-NITROPHENYLPHOSPHATASE-RELATED"/>
    <property type="match status" value="1"/>
</dbReference>
<dbReference type="Proteomes" id="UP001198220">
    <property type="component" value="Unassembled WGS sequence"/>
</dbReference>
<dbReference type="NCBIfam" id="TIGR01509">
    <property type="entry name" value="HAD-SF-IA-v3"/>
    <property type="match status" value="1"/>
</dbReference>
<gene>
    <name evidence="1" type="ORF">LKD36_01855</name>
</gene>
<dbReference type="Pfam" id="PF00702">
    <property type="entry name" value="Hydrolase"/>
    <property type="match status" value="1"/>
</dbReference>
<dbReference type="PANTHER" id="PTHR19288:SF25">
    <property type="entry name" value="PHOSPHATIDYLGLYCEROPHOSPHATASE GEP4, MITOCHONDRIAL"/>
    <property type="match status" value="1"/>
</dbReference>
<reference evidence="1 2" key="1">
    <citation type="submission" date="2021-10" db="EMBL/GenBank/DDBJ databases">
        <title>Anaerobic single-cell dispensing facilitates the cultivation of human gut bacteria.</title>
        <authorList>
            <person name="Afrizal A."/>
        </authorList>
    </citation>
    <scope>NUCLEOTIDE SEQUENCE [LARGE SCALE GENOMIC DNA]</scope>
    <source>
        <strain evidence="1 2">CLA-AA-H276</strain>
    </source>
</reference>
<accession>A0AAE3A860</accession>
<dbReference type="SUPFAM" id="SSF56784">
    <property type="entry name" value="HAD-like"/>
    <property type="match status" value="1"/>
</dbReference>
<evidence type="ECO:0000313" key="2">
    <source>
        <dbReference type="Proteomes" id="UP001198220"/>
    </source>
</evidence>
<name>A0AAE3A860_9FIRM</name>
<protein>
    <submittedName>
        <fullName evidence="1">YqeG family HAD IIIA-type phosphatase</fullName>
    </submittedName>
</protein>
<dbReference type="GO" id="GO:0005737">
    <property type="term" value="C:cytoplasm"/>
    <property type="evidence" value="ECO:0007669"/>
    <property type="project" value="TreeGrafter"/>
</dbReference>
<dbReference type="Gene3D" id="3.40.50.1000">
    <property type="entry name" value="HAD superfamily/HAD-like"/>
    <property type="match status" value="1"/>
</dbReference>
<dbReference type="InterPro" id="IPR010021">
    <property type="entry name" value="PGPP1/Gep4"/>
</dbReference>
<sequence>MVSSVYEMDWEKLALTYRGVIFDIDNTLVPHGAPADDRAKELFSRLHGLGMKTALVSNNGEERVRPFAEEVESIYLYKAGKPKRDGYEKAMQRMGTDTENTLFVGDQIFTDIFGGNRAGLDTVLTEPVDKSTDEPQIVVKRWLEKPFRKVRRDF</sequence>
<dbReference type="InterPro" id="IPR006549">
    <property type="entry name" value="HAD-SF_hydro_IIIA"/>
</dbReference>